<accession>A1K6V6</accession>
<keyword evidence="3" id="KW-0560">Oxidoreductase</keyword>
<dbReference type="Proteomes" id="UP000002588">
    <property type="component" value="Chromosome"/>
</dbReference>
<keyword evidence="2" id="KW-0288">FMN</keyword>
<keyword evidence="1" id="KW-0285">Flavoprotein</keyword>
<dbReference type="eggNOG" id="COG2141">
    <property type="taxonomic scope" value="Bacteria"/>
</dbReference>
<dbReference type="KEGG" id="azo:azo1944"/>
<evidence type="ECO:0000256" key="3">
    <source>
        <dbReference type="ARBA" id="ARBA00023002"/>
    </source>
</evidence>
<dbReference type="STRING" id="62928.azo1944"/>
<evidence type="ECO:0000313" key="6">
    <source>
        <dbReference type="EMBL" id="CAL94561.1"/>
    </source>
</evidence>
<evidence type="ECO:0000256" key="4">
    <source>
        <dbReference type="ARBA" id="ARBA00023033"/>
    </source>
</evidence>
<evidence type="ECO:0000256" key="2">
    <source>
        <dbReference type="ARBA" id="ARBA00022643"/>
    </source>
</evidence>
<dbReference type="InterPro" id="IPR036661">
    <property type="entry name" value="Luciferase-like_sf"/>
</dbReference>
<feature type="domain" description="Luciferase-like" evidence="5">
    <location>
        <begin position="19"/>
        <end position="338"/>
    </location>
</feature>
<dbReference type="GO" id="GO:0046306">
    <property type="term" value="P:alkanesulfonate catabolic process"/>
    <property type="evidence" value="ECO:0007669"/>
    <property type="project" value="TreeGrafter"/>
</dbReference>
<dbReference type="EMBL" id="AM406670">
    <property type="protein sequence ID" value="CAL94561.1"/>
    <property type="molecule type" value="Genomic_DNA"/>
</dbReference>
<evidence type="ECO:0000313" key="7">
    <source>
        <dbReference type="Proteomes" id="UP000002588"/>
    </source>
</evidence>
<protein>
    <recommendedName>
        <fullName evidence="5">Luciferase-like domain-containing protein</fullName>
    </recommendedName>
</protein>
<evidence type="ECO:0000256" key="1">
    <source>
        <dbReference type="ARBA" id="ARBA00022630"/>
    </source>
</evidence>
<keyword evidence="4" id="KW-0503">Monooxygenase</keyword>
<dbReference type="PANTHER" id="PTHR42847">
    <property type="entry name" value="ALKANESULFONATE MONOOXYGENASE"/>
    <property type="match status" value="1"/>
</dbReference>
<keyword evidence="7" id="KW-1185">Reference proteome</keyword>
<dbReference type="SUPFAM" id="SSF51679">
    <property type="entry name" value="Bacterial luciferase-like"/>
    <property type="match status" value="1"/>
</dbReference>
<evidence type="ECO:0000259" key="5">
    <source>
        <dbReference type="Pfam" id="PF00296"/>
    </source>
</evidence>
<dbReference type="Gene3D" id="3.20.20.30">
    <property type="entry name" value="Luciferase-like domain"/>
    <property type="match status" value="1"/>
</dbReference>
<dbReference type="RefSeq" id="WP_011765677.1">
    <property type="nucleotide sequence ID" value="NC_008702.1"/>
</dbReference>
<dbReference type="CDD" id="cd01094">
    <property type="entry name" value="Alkanesulfonate_monoxygenase"/>
    <property type="match status" value="1"/>
</dbReference>
<dbReference type="InterPro" id="IPR050172">
    <property type="entry name" value="SsuD_RutA_monooxygenase"/>
</dbReference>
<dbReference type="InterPro" id="IPR011251">
    <property type="entry name" value="Luciferase-like_dom"/>
</dbReference>
<dbReference type="GO" id="GO:0008726">
    <property type="term" value="F:alkanesulfonate monooxygenase activity"/>
    <property type="evidence" value="ECO:0007669"/>
    <property type="project" value="TreeGrafter"/>
</dbReference>
<dbReference type="HOGENOM" id="CLU_027853_1_2_4"/>
<dbReference type="PANTHER" id="PTHR42847:SF4">
    <property type="entry name" value="ALKANESULFONATE MONOOXYGENASE-RELATED"/>
    <property type="match status" value="1"/>
</dbReference>
<organism evidence="6 7">
    <name type="scientific">Azoarcus sp. (strain BH72)</name>
    <dbReference type="NCBI Taxonomy" id="418699"/>
    <lineage>
        <taxon>Bacteria</taxon>
        <taxon>Pseudomonadati</taxon>
        <taxon>Pseudomonadota</taxon>
        <taxon>Betaproteobacteria</taxon>
        <taxon>Rhodocyclales</taxon>
        <taxon>Zoogloeaceae</taxon>
        <taxon>Azoarcus</taxon>
    </lineage>
</organism>
<gene>
    <name evidence="6" type="ordered locus">azo1944</name>
</gene>
<dbReference type="AlphaFoldDB" id="A1K6V6"/>
<proteinExistence type="predicted"/>
<name>A1K6V6_AZOSB</name>
<sequence>MSERSSGFVPPVRNDNKFKLGFFAANCSGGMSVTQVPERWQNTWDNNLRLAKLADAAGIEFMLPIARWIGYGGATDFHGNVLETMTWAAGLLAHTRHINVFATIHTACNHPVVVAKQIATIDQIGKGRAGLNIVCGWNKPEYDAMGQTLPDDHDTRYRMGQEWYDIIEKLWYESAPFDWDGEYFKLKGAYGQPHPVVDRVPIFNAAGSAQGRDFATRNADFLFTSAIDLARSRAEIAEIKAMAAAKGRDIDVLTFSYVVCRPTQKEAEDYHHHYSQQHADWAAVDNIIRLMFAHAESFPKDQLKLIRDRFSGGHGGYPLVGDPQQVADGICALHEAGFAGSTLSFVDYAEEFPYFRDTVLPILEARGLRKAFKVAP</sequence>
<dbReference type="Pfam" id="PF00296">
    <property type="entry name" value="Bac_luciferase"/>
    <property type="match status" value="1"/>
</dbReference>
<reference evidence="6 7" key="1">
    <citation type="journal article" date="2006" name="Nat. Biotechnol.">
        <title>Complete genome of the mutualistic, N2-fixing grass endophyte Azoarcus sp. strain BH72.</title>
        <authorList>
            <person name="Krause A."/>
            <person name="Ramakumar A."/>
            <person name="Bartels D."/>
            <person name="Battistoni F."/>
            <person name="Bekel T."/>
            <person name="Boch J."/>
            <person name="Boehm M."/>
            <person name="Friedrich F."/>
            <person name="Hurek T."/>
            <person name="Krause L."/>
            <person name="Linke B."/>
            <person name="McHardy A.C."/>
            <person name="Sarkar A."/>
            <person name="Schneiker S."/>
            <person name="Syed A.A."/>
            <person name="Thauer R."/>
            <person name="Vorhoelter F.-J."/>
            <person name="Weidner S."/>
            <person name="Puehler A."/>
            <person name="Reinhold-Hurek B."/>
            <person name="Kaiser O."/>
            <person name="Goesmann A."/>
        </authorList>
    </citation>
    <scope>NUCLEOTIDE SEQUENCE [LARGE SCALE GENOMIC DNA]</scope>
    <source>
        <strain evidence="6 7">BH72</strain>
    </source>
</reference>